<keyword evidence="2 9" id="KW-0812">Transmembrane</keyword>
<evidence type="ECO:0000313" key="13">
    <source>
        <dbReference type="Proteomes" id="UP000242146"/>
    </source>
</evidence>
<evidence type="ECO:0000256" key="3">
    <source>
        <dbReference type="ARBA" id="ARBA00022723"/>
    </source>
</evidence>
<dbReference type="Pfam" id="PF13639">
    <property type="entry name" value="zf-RING_2"/>
    <property type="match status" value="1"/>
</dbReference>
<dbReference type="FunFam" id="3.30.40.10:FF:000388">
    <property type="entry name" value="Putative RING zinc finger domain superfamily protein"/>
    <property type="match status" value="1"/>
</dbReference>
<keyword evidence="5" id="KW-0862">Zinc</keyword>
<evidence type="ECO:0000256" key="2">
    <source>
        <dbReference type="ARBA" id="ARBA00022692"/>
    </source>
</evidence>
<evidence type="ECO:0000256" key="5">
    <source>
        <dbReference type="ARBA" id="ARBA00022833"/>
    </source>
</evidence>
<dbReference type="Gene3D" id="3.50.30.30">
    <property type="match status" value="1"/>
</dbReference>
<dbReference type="SMART" id="SM00184">
    <property type="entry name" value="RING"/>
    <property type="match status" value="1"/>
</dbReference>
<dbReference type="InterPro" id="IPR013083">
    <property type="entry name" value="Znf_RING/FYVE/PHD"/>
</dbReference>
<dbReference type="InterPro" id="IPR011016">
    <property type="entry name" value="Znf_RING-CH"/>
</dbReference>
<dbReference type="EMBL" id="MCGT01000031">
    <property type="protein sequence ID" value="ORX48038.1"/>
    <property type="molecule type" value="Genomic_DNA"/>
</dbReference>
<comment type="caution">
    <text evidence="12">The sequence shown here is derived from an EMBL/GenBank/DDBJ whole genome shotgun (WGS) entry which is preliminary data.</text>
</comment>
<evidence type="ECO:0000256" key="4">
    <source>
        <dbReference type="ARBA" id="ARBA00022771"/>
    </source>
</evidence>
<dbReference type="PANTHER" id="PTHR46539">
    <property type="entry name" value="E3 UBIQUITIN-PROTEIN LIGASE ATL42"/>
    <property type="match status" value="1"/>
</dbReference>
<dbReference type="PANTHER" id="PTHR46539:SF1">
    <property type="entry name" value="E3 UBIQUITIN-PROTEIN LIGASE ATL42"/>
    <property type="match status" value="1"/>
</dbReference>
<dbReference type="InterPro" id="IPR001841">
    <property type="entry name" value="Znf_RING"/>
</dbReference>
<keyword evidence="10" id="KW-0732">Signal</keyword>
<dbReference type="CDD" id="cd16454">
    <property type="entry name" value="RING-H2_PA-TM-RING"/>
    <property type="match status" value="1"/>
</dbReference>
<keyword evidence="4 8" id="KW-0863">Zinc-finger</keyword>
<evidence type="ECO:0000256" key="1">
    <source>
        <dbReference type="ARBA" id="ARBA00004370"/>
    </source>
</evidence>
<keyword evidence="6 9" id="KW-1133">Transmembrane helix</keyword>
<organism evidence="12 13">
    <name type="scientific">Hesseltinella vesiculosa</name>
    <dbReference type="NCBI Taxonomy" id="101127"/>
    <lineage>
        <taxon>Eukaryota</taxon>
        <taxon>Fungi</taxon>
        <taxon>Fungi incertae sedis</taxon>
        <taxon>Mucoromycota</taxon>
        <taxon>Mucoromycotina</taxon>
        <taxon>Mucoromycetes</taxon>
        <taxon>Mucorales</taxon>
        <taxon>Cunninghamellaceae</taxon>
        <taxon>Hesseltinella</taxon>
    </lineage>
</organism>
<evidence type="ECO:0000256" key="10">
    <source>
        <dbReference type="SAM" id="SignalP"/>
    </source>
</evidence>
<evidence type="ECO:0000256" key="8">
    <source>
        <dbReference type="PROSITE-ProRule" id="PRU00175"/>
    </source>
</evidence>
<evidence type="ECO:0000256" key="9">
    <source>
        <dbReference type="SAM" id="Phobius"/>
    </source>
</evidence>
<feature type="chain" id="PRO_5012530046" description="RING-type domain-containing protein" evidence="10">
    <location>
        <begin position="24"/>
        <end position="448"/>
    </location>
</feature>
<sequence>MTPIVSFGLTTVIILWLLLGAVTLPNASRWFNGVPATIHQDTVIQSKNASSSSDNTTIAFEEKKYSKHVILLKNTPSPTETGLQGELFNVGMACLVDTLPSLPPTLNRSTPKPNRVILAQIGICDLVERIKYMQQEGATAVILHSNQSSRDYIASVLQPGAVTIPVYFVNSVTGHELLESLRNQTRDFLAHSLARNASISLGNDKQLLVRVTLFPPRPPMFEPWQFALIVVGGVVATTMMLTLATHCYASRMQYHQGSSGQVRHAEYDPFWYPFLHTADSHERHLWLQQQRRQRRRGPVRQGLPMSVVNLLPTHVWTIDPPSRSTLNDSDDAEKRAADCSCVICLDIYNGQDVIRTLPCGHEFHRDCIDLWLTKKSDTCPLCQQKVIQSLTVPSPVYDQANVSEAYSLFQPPSQEAEAMRQLWTYRRAASESFILHRRGSPSPETNTS</sequence>
<dbReference type="OrthoDB" id="8062037at2759"/>
<dbReference type="Pfam" id="PF02225">
    <property type="entry name" value="PA"/>
    <property type="match status" value="1"/>
</dbReference>
<feature type="domain" description="RING-type" evidence="11">
    <location>
        <begin position="341"/>
        <end position="383"/>
    </location>
</feature>
<proteinExistence type="predicted"/>
<gene>
    <name evidence="12" type="ORF">DM01DRAFT_1376999</name>
</gene>
<reference evidence="12 13" key="1">
    <citation type="submission" date="2016-07" db="EMBL/GenBank/DDBJ databases">
        <title>Pervasive Adenine N6-methylation of Active Genes in Fungi.</title>
        <authorList>
            <consortium name="DOE Joint Genome Institute"/>
            <person name="Mondo S.J."/>
            <person name="Dannebaum R.O."/>
            <person name="Kuo R.C."/>
            <person name="Labutti K."/>
            <person name="Haridas S."/>
            <person name="Kuo A."/>
            <person name="Salamov A."/>
            <person name="Ahrendt S.R."/>
            <person name="Lipzen A."/>
            <person name="Sullivan W."/>
            <person name="Andreopoulos W.B."/>
            <person name="Clum A."/>
            <person name="Lindquist E."/>
            <person name="Daum C."/>
            <person name="Ramamoorthy G.K."/>
            <person name="Gryganskyi A."/>
            <person name="Culley D."/>
            <person name="Magnuson J.K."/>
            <person name="James T.Y."/>
            <person name="O'Malley M.A."/>
            <person name="Stajich J.E."/>
            <person name="Spatafora J.W."/>
            <person name="Visel A."/>
            <person name="Grigoriev I.V."/>
        </authorList>
    </citation>
    <scope>NUCLEOTIDE SEQUENCE [LARGE SCALE GENOMIC DNA]</scope>
    <source>
        <strain evidence="12 13">NRRL 3301</strain>
    </source>
</reference>
<keyword evidence="3" id="KW-0479">Metal-binding</keyword>
<dbReference type="PROSITE" id="PS50089">
    <property type="entry name" value="ZF_RING_2"/>
    <property type="match status" value="1"/>
</dbReference>
<dbReference type="SUPFAM" id="SSF57850">
    <property type="entry name" value="RING/U-box"/>
    <property type="match status" value="1"/>
</dbReference>
<comment type="subcellular location">
    <subcellularLocation>
        <location evidence="1">Membrane</location>
    </subcellularLocation>
</comment>
<evidence type="ECO:0000256" key="7">
    <source>
        <dbReference type="ARBA" id="ARBA00023136"/>
    </source>
</evidence>
<evidence type="ECO:0000313" key="12">
    <source>
        <dbReference type="EMBL" id="ORX48038.1"/>
    </source>
</evidence>
<protein>
    <recommendedName>
        <fullName evidence="11">RING-type domain-containing protein</fullName>
    </recommendedName>
</protein>
<feature type="transmembrane region" description="Helical" evidence="9">
    <location>
        <begin position="224"/>
        <end position="244"/>
    </location>
</feature>
<dbReference type="Gene3D" id="3.30.40.10">
    <property type="entry name" value="Zinc/RING finger domain, C3HC4 (zinc finger)"/>
    <property type="match status" value="1"/>
</dbReference>
<dbReference type="STRING" id="101127.A0A1X2G903"/>
<dbReference type="Proteomes" id="UP000242146">
    <property type="component" value="Unassembled WGS sequence"/>
</dbReference>
<dbReference type="GO" id="GO:0008270">
    <property type="term" value="F:zinc ion binding"/>
    <property type="evidence" value="ECO:0007669"/>
    <property type="project" value="UniProtKB-KW"/>
</dbReference>
<name>A0A1X2G903_9FUNG</name>
<feature type="signal peptide" evidence="10">
    <location>
        <begin position="1"/>
        <end position="23"/>
    </location>
</feature>
<evidence type="ECO:0000259" key="11">
    <source>
        <dbReference type="PROSITE" id="PS50089"/>
    </source>
</evidence>
<accession>A0A1X2G903</accession>
<keyword evidence="7 9" id="KW-0472">Membrane</keyword>
<dbReference type="InterPro" id="IPR003137">
    <property type="entry name" value="PA_domain"/>
</dbReference>
<dbReference type="GO" id="GO:0016020">
    <property type="term" value="C:membrane"/>
    <property type="evidence" value="ECO:0007669"/>
    <property type="project" value="UniProtKB-SubCell"/>
</dbReference>
<dbReference type="AlphaFoldDB" id="A0A1X2G903"/>
<dbReference type="SMART" id="SM00744">
    <property type="entry name" value="RINGv"/>
    <property type="match status" value="1"/>
</dbReference>
<evidence type="ECO:0000256" key="6">
    <source>
        <dbReference type="ARBA" id="ARBA00022989"/>
    </source>
</evidence>
<keyword evidence="13" id="KW-1185">Reference proteome</keyword>